<evidence type="ECO:0000256" key="1">
    <source>
        <dbReference type="SAM" id="Phobius"/>
    </source>
</evidence>
<dbReference type="InterPro" id="IPR012902">
    <property type="entry name" value="N_methyl_site"/>
</dbReference>
<dbReference type="AlphaFoldDB" id="A0A1K0J4L2"/>
<dbReference type="InterPro" id="IPR045584">
    <property type="entry name" value="Pilin-like"/>
</dbReference>
<dbReference type="Pfam" id="PF16732">
    <property type="entry name" value="ComP_DUS"/>
    <property type="match status" value="1"/>
</dbReference>
<protein>
    <submittedName>
        <fullName evidence="2">Type IV pilus assembly protein PilE</fullName>
    </submittedName>
</protein>
<dbReference type="SUPFAM" id="SSF54523">
    <property type="entry name" value="Pili subunits"/>
    <property type="match status" value="1"/>
</dbReference>
<dbReference type="RefSeq" id="WP_340520895.1">
    <property type="nucleotide sequence ID" value="NZ_FMSH01000055.1"/>
</dbReference>
<dbReference type="InterPro" id="IPR031982">
    <property type="entry name" value="PilE-like"/>
</dbReference>
<feature type="transmembrane region" description="Helical" evidence="1">
    <location>
        <begin position="12"/>
        <end position="35"/>
    </location>
</feature>
<dbReference type="GO" id="GO:0043683">
    <property type="term" value="P:type IV pilus assembly"/>
    <property type="evidence" value="ECO:0007669"/>
    <property type="project" value="InterPro"/>
</dbReference>
<reference evidence="2" key="1">
    <citation type="submission" date="2016-09" db="EMBL/GenBank/DDBJ databases">
        <authorList>
            <person name="Capua I."/>
            <person name="De Benedictis P."/>
            <person name="Joannis T."/>
            <person name="Lombin L.H."/>
            <person name="Cattoli G."/>
        </authorList>
    </citation>
    <scope>NUCLEOTIDE SEQUENCE</scope>
    <source>
        <strain evidence="2">B9</strain>
    </source>
</reference>
<organism evidence="2">
    <name type="scientific">Cupriavidus necator</name>
    <name type="common">Alcaligenes eutrophus</name>
    <name type="synonym">Ralstonia eutropha</name>
    <dbReference type="NCBI Taxonomy" id="106590"/>
    <lineage>
        <taxon>Bacteria</taxon>
        <taxon>Pseudomonadati</taxon>
        <taxon>Pseudomonadota</taxon>
        <taxon>Betaproteobacteria</taxon>
        <taxon>Burkholderiales</taxon>
        <taxon>Burkholderiaceae</taxon>
        <taxon>Cupriavidus</taxon>
    </lineage>
</organism>
<accession>A0A1K0J4L2</accession>
<dbReference type="EMBL" id="FMSH01000055">
    <property type="protein sequence ID" value="SCU74001.1"/>
    <property type="molecule type" value="Genomic_DNA"/>
</dbReference>
<dbReference type="PANTHER" id="PTHR30093">
    <property type="entry name" value="GENERAL SECRETION PATHWAY PROTEIN G"/>
    <property type="match status" value="1"/>
</dbReference>
<gene>
    <name evidence="2" type="ORF">CNECB9_1480004</name>
</gene>
<keyword evidence="1" id="KW-0812">Transmembrane</keyword>
<dbReference type="NCBIfam" id="TIGR02532">
    <property type="entry name" value="IV_pilin_GFxxxE"/>
    <property type="match status" value="1"/>
</dbReference>
<dbReference type="Gene3D" id="3.30.700.10">
    <property type="entry name" value="Glycoprotein, Type 4 Pilin"/>
    <property type="match status" value="1"/>
</dbReference>
<dbReference type="Pfam" id="PF07963">
    <property type="entry name" value="N_methyl"/>
    <property type="match status" value="1"/>
</dbReference>
<dbReference type="PANTHER" id="PTHR30093:SF47">
    <property type="entry name" value="TYPE IV PILUS NON-CORE MINOR PILIN PILE"/>
    <property type="match status" value="1"/>
</dbReference>
<keyword evidence="1" id="KW-1133">Transmembrane helix</keyword>
<evidence type="ECO:0000313" key="2">
    <source>
        <dbReference type="EMBL" id="SCU74001.1"/>
    </source>
</evidence>
<keyword evidence="1" id="KW-0472">Membrane</keyword>
<name>A0A1K0J4L2_CUPNE</name>
<sequence>MKRCHRDWRRHASGFTLMEMLIAIAILGILAGIAYPNYAEHVARGRRTEAKAALMTAMQALERRYAQTNSYVDPADSTRAWRGFPQASESGNYTIASGACAALAFTECVQVSATPVIADNRCGTLLLRSTGERGVLINNVTAFANLPQGCW</sequence>
<proteinExistence type="predicted"/>